<evidence type="ECO:0000259" key="5">
    <source>
        <dbReference type="Pfam" id="PF25917"/>
    </source>
</evidence>
<organism evidence="8 9">
    <name type="scientific">Methylocella tundrae</name>
    <dbReference type="NCBI Taxonomy" id="227605"/>
    <lineage>
        <taxon>Bacteria</taxon>
        <taxon>Pseudomonadati</taxon>
        <taxon>Pseudomonadota</taxon>
        <taxon>Alphaproteobacteria</taxon>
        <taxon>Hyphomicrobiales</taxon>
        <taxon>Beijerinckiaceae</taxon>
        <taxon>Methylocella</taxon>
    </lineage>
</organism>
<sequence length="376" mass="39416">MRLSILAASFAARLFLVVPAAALSASAALAQAPAATRVGTVLAAKEPINPAQEFVGRVEAVERVSVRARITGYLQEVLFKEGAIVKEGAPLYRIEPEPFQAAVQQAQGALVKAQGQVANASAQLERAETLLKTQAGSAAVRDQRTAEEQTARGDALVAQANLQTAQINLGYTEIKAPISGMIGRTSVTKGNVVGPDSGILTTIVSQDPMYVTVPVSQREFLQLKADERRAGSTNLVVTLRFSNGSTYEFPGKINFIDVSVDRATDSVMVRASVPNPQGRLIDGQLVKVSVQGAKPEEKILVPQSALIADQQGVYVFVVEDGKAAVRRLKIGGESGPNAIVESGLSGGEQVIVEGMEALRPGAAVIASPAAKTPGRS</sequence>
<feature type="coiled-coil region" evidence="2">
    <location>
        <begin position="103"/>
        <end position="130"/>
    </location>
</feature>
<dbReference type="InterPro" id="IPR058625">
    <property type="entry name" value="MdtA-like_BSH"/>
</dbReference>
<proteinExistence type="inferred from homology"/>
<reference evidence="8 9" key="1">
    <citation type="submission" date="2019-05" db="EMBL/GenBank/DDBJ databases">
        <authorList>
            <person name="Farhan Ul Haque M."/>
        </authorList>
    </citation>
    <scope>NUCLEOTIDE SEQUENCE [LARGE SCALE GENOMIC DNA]</scope>
    <source>
        <strain evidence="8">2</strain>
    </source>
</reference>
<dbReference type="InterPro" id="IPR058624">
    <property type="entry name" value="MdtA-like_HH"/>
</dbReference>
<dbReference type="Pfam" id="PF25989">
    <property type="entry name" value="YknX_C"/>
    <property type="match status" value="1"/>
</dbReference>
<dbReference type="Gene3D" id="2.40.50.100">
    <property type="match status" value="1"/>
</dbReference>
<dbReference type="PANTHER" id="PTHR30158:SF3">
    <property type="entry name" value="MULTIDRUG EFFLUX PUMP SUBUNIT ACRA-RELATED"/>
    <property type="match status" value="1"/>
</dbReference>
<dbReference type="Gene3D" id="1.10.287.470">
    <property type="entry name" value="Helix hairpin bin"/>
    <property type="match status" value="1"/>
</dbReference>
<keyword evidence="3" id="KW-0732">Signal</keyword>
<protein>
    <submittedName>
        <fullName evidence="8">Efflux pump periplasmic linker BepF</fullName>
    </submittedName>
</protein>
<dbReference type="AlphaFoldDB" id="A0A8B6M2E1"/>
<evidence type="ECO:0000259" key="4">
    <source>
        <dbReference type="Pfam" id="PF25876"/>
    </source>
</evidence>
<dbReference type="GO" id="GO:0030313">
    <property type="term" value="C:cell envelope"/>
    <property type="evidence" value="ECO:0007669"/>
    <property type="project" value="UniProtKB-SubCell"/>
</dbReference>
<gene>
    <name evidence="8" type="primary">bepF</name>
    <name evidence="8" type="ORF">MPC4_10272</name>
</gene>
<evidence type="ECO:0000256" key="2">
    <source>
        <dbReference type="SAM" id="Coils"/>
    </source>
</evidence>
<feature type="signal peptide" evidence="3">
    <location>
        <begin position="1"/>
        <end position="30"/>
    </location>
</feature>
<dbReference type="RefSeq" id="WP_174510924.1">
    <property type="nucleotide sequence ID" value="NZ_CABFMQ020000001.1"/>
</dbReference>
<dbReference type="GO" id="GO:0005886">
    <property type="term" value="C:plasma membrane"/>
    <property type="evidence" value="ECO:0007669"/>
    <property type="project" value="TreeGrafter"/>
</dbReference>
<dbReference type="GO" id="GO:0022857">
    <property type="term" value="F:transmembrane transporter activity"/>
    <property type="evidence" value="ECO:0007669"/>
    <property type="project" value="InterPro"/>
</dbReference>
<dbReference type="Pfam" id="PF25944">
    <property type="entry name" value="Beta-barrel_RND"/>
    <property type="match status" value="1"/>
</dbReference>
<accession>A0A8B6M2E1</accession>
<dbReference type="Pfam" id="PF25917">
    <property type="entry name" value="BSH_RND"/>
    <property type="match status" value="1"/>
</dbReference>
<dbReference type="InterPro" id="IPR058637">
    <property type="entry name" value="YknX-like_C"/>
</dbReference>
<evidence type="ECO:0000313" key="8">
    <source>
        <dbReference type="EMBL" id="VTZ48322.1"/>
    </source>
</evidence>
<evidence type="ECO:0000259" key="7">
    <source>
        <dbReference type="Pfam" id="PF25989"/>
    </source>
</evidence>
<keyword evidence="2" id="KW-0175">Coiled coil</keyword>
<evidence type="ECO:0000313" key="9">
    <source>
        <dbReference type="Proteomes" id="UP000485880"/>
    </source>
</evidence>
<dbReference type="PANTHER" id="PTHR30158">
    <property type="entry name" value="ACRA/E-RELATED COMPONENT OF DRUG EFFLUX TRANSPORTER"/>
    <property type="match status" value="1"/>
</dbReference>
<dbReference type="NCBIfam" id="TIGR01730">
    <property type="entry name" value="RND_mfp"/>
    <property type="match status" value="1"/>
</dbReference>
<feature type="domain" description="Multidrug resistance protein MdtA-like beta-barrel" evidence="6">
    <location>
        <begin position="208"/>
        <end position="291"/>
    </location>
</feature>
<dbReference type="SUPFAM" id="SSF111369">
    <property type="entry name" value="HlyD-like secretion proteins"/>
    <property type="match status" value="1"/>
</dbReference>
<dbReference type="GO" id="GO:0046677">
    <property type="term" value="P:response to antibiotic"/>
    <property type="evidence" value="ECO:0007669"/>
    <property type="project" value="TreeGrafter"/>
</dbReference>
<name>A0A8B6M2E1_METTU</name>
<comment type="similarity">
    <text evidence="1">Belongs to the membrane fusion protein (MFP) (TC 8.A.1) family.</text>
</comment>
<keyword evidence="9" id="KW-1185">Reference proteome</keyword>
<dbReference type="InterPro" id="IPR058626">
    <property type="entry name" value="MdtA-like_b-barrel"/>
</dbReference>
<dbReference type="Gene3D" id="2.40.420.20">
    <property type="match status" value="1"/>
</dbReference>
<evidence type="ECO:0000259" key="6">
    <source>
        <dbReference type="Pfam" id="PF25944"/>
    </source>
</evidence>
<dbReference type="Gene3D" id="2.40.30.170">
    <property type="match status" value="1"/>
</dbReference>
<comment type="caution">
    <text evidence="8">The sequence shown here is derived from an EMBL/GenBank/DDBJ whole genome shotgun (WGS) entry which is preliminary data.</text>
</comment>
<dbReference type="EMBL" id="CABFMQ020000001">
    <property type="protein sequence ID" value="VTZ48322.1"/>
    <property type="molecule type" value="Genomic_DNA"/>
</dbReference>
<dbReference type="InterPro" id="IPR006143">
    <property type="entry name" value="RND_pump_MFP"/>
</dbReference>
<evidence type="ECO:0000256" key="1">
    <source>
        <dbReference type="ARBA" id="ARBA00009477"/>
    </source>
</evidence>
<dbReference type="Proteomes" id="UP000485880">
    <property type="component" value="Unassembled WGS sequence"/>
</dbReference>
<feature type="domain" description="YknX-like C-terminal permuted SH3-like" evidence="7">
    <location>
        <begin position="300"/>
        <end position="365"/>
    </location>
</feature>
<dbReference type="Pfam" id="PF25876">
    <property type="entry name" value="HH_MFP_RND"/>
    <property type="match status" value="1"/>
</dbReference>
<feature type="domain" description="Multidrug resistance protein MdtA-like barrel-sandwich hybrid" evidence="5">
    <location>
        <begin position="63"/>
        <end position="193"/>
    </location>
</feature>
<feature type="domain" description="Multidrug resistance protein MdtA-like alpha-helical hairpin" evidence="4">
    <location>
        <begin position="103"/>
        <end position="172"/>
    </location>
</feature>
<feature type="chain" id="PRO_5032800151" evidence="3">
    <location>
        <begin position="31"/>
        <end position="376"/>
    </location>
</feature>
<evidence type="ECO:0000256" key="3">
    <source>
        <dbReference type="SAM" id="SignalP"/>
    </source>
</evidence>